<feature type="transmembrane region" description="Helical" evidence="1">
    <location>
        <begin position="81"/>
        <end position="100"/>
    </location>
</feature>
<gene>
    <name evidence="2" type="ORF">ALC53_05623</name>
</gene>
<keyword evidence="3" id="KW-1185">Reference proteome</keyword>
<dbReference type="AlphaFoldDB" id="A0A151I3T5"/>
<proteinExistence type="predicted"/>
<dbReference type="Gene3D" id="1.10.2080.10">
    <property type="entry name" value="Insect odorant-binding protein A10/Ejaculatory bulb-specific protein 3"/>
    <property type="match status" value="1"/>
</dbReference>
<dbReference type="Proteomes" id="UP000078540">
    <property type="component" value="Unassembled WGS sequence"/>
</dbReference>
<dbReference type="Pfam" id="PF03392">
    <property type="entry name" value="OS-D"/>
    <property type="match status" value="1"/>
</dbReference>
<dbReference type="PANTHER" id="PTHR11257">
    <property type="entry name" value="CHEMOSENSORY PROTEIN-RELATED"/>
    <property type="match status" value="1"/>
</dbReference>
<sequence length="209" mass="23577">MKYFAVSRYILPDCFGRQHAPSKERIIALVQCSLSRNPYAACATLALIRMGFVIFLARVVLALFSRGYRNGSNNLLVASDGVNETVVLALFLLVVAIVLAEDKYTTKYDNIDLDTILASDRLLKNYINCLLEKGSCTPDGKELKENLPDALETECIKCSEKQKKGTEKVIRYLVNKKPETWELLKKKYDPSGQYTIKYTDEAHKQGINV</sequence>
<dbReference type="InterPro" id="IPR036682">
    <property type="entry name" value="OS_D_A10/PebIII_sf"/>
</dbReference>
<reference evidence="2 3" key="1">
    <citation type="submission" date="2015-09" db="EMBL/GenBank/DDBJ databases">
        <title>Atta colombica WGS genome.</title>
        <authorList>
            <person name="Nygaard S."/>
            <person name="Hu H."/>
            <person name="Boomsma J."/>
            <person name="Zhang G."/>
        </authorList>
    </citation>
    <scope>NUCLEOTIDE SEQUENCE [LARGE SCALE GENOMIC DNA]</scope>
    <source>
        <strain evidence="2">Treedump-2</strain>
        <tissue evidence="2">Whole body</tissue>
    </source>
</reference>
<accession>A0A151I3T5</accession>
<organism evidence="2 3">
    <name type="scientific">Atta colombica</name>
    <dbReference type="NCBI Taxonomy" id="520822"/>
    <lineage>
        <taxon>Eukaryota</taxon>
        <taxon>Metazoa</taxon>
        <taxon>Ecdysozoa</taxon>
        <taxon>Arthropoda</taxon>
        <taxon>Hexapoda</taxon>
        <taxon>Insecta</taxon>
        <taxon>Pterygota</taxon>
        <taxon>Neoptera</taxon>
        <taxon>Endopterygota</taxon>
        <taxon>Hymenoptera</taxon>
        <taxon>Apocrita</taxon>
        <taxon>Aculeata</taxon>
        <taxon>Formicoidea</taxon>
        <taxon>Formicidae</taxon>
        <taxon>Myrmicinae</taxon>
        <taxon>Atta</taxon>
    </lineage>
</organism>
<dbReference type="PANTHER" id="PTHR11257:SF12">
    <property type="entry name" value="EJACULATORY BULB-SPECIFIC PROTEIN 3-RELATED"/>
    <property type="match status" value="1"/>
</dbReference>
<dbReference type="EMBL" id="KQ976472">
    <property type="protein sequence ID" value="KYM84004.1"/>
    <property type="molecule type" value="Genomic_DNA"/>
</dbReference>
<keyword evidence="1" id="KW-1133">Transmembrane helix</keyword>
<evidence type="ECO:0000313" key="3">
    <source>
        <dbReference type="Proteomes" id="UP000078540"/>
    </source>
</evidence>
<evidence type="ECO:0000256" key="1">
    <source>
        <dbReference type="SAM" id="Phobius"/>
    </source>
</evidence>
<dbReference type="SUPFAM" id="SSF100910">
    <property type="entry name" value="Chemosensory protein Csp2"/>
    <property type="match status" value="1"/>
</dbReference>
<keyword evidence="1" id="KW-0812">Transmembrane</keyword>
<feature type="transmembrane region" description="Helical" evidence="1">
    <location>
        <begin position="39"/>
        <end position="61"/>
    </location>
</feature>
<dbReference type="InterPro" id="IPR005055">
    <property type="entry name" value="A10/PebIII"/>
</dbReference>
<name>A0A151I3T5_9HYME</name>
<keyword evidence="1" id="KW-0472">Membrane</keyword>
<protein>
    <submittedName>
        <fullName evidence="2">Ejaculatory bulb-specific protein 3</fullName>
    </submittedName>
</protein>
<evidence type="ECO:0000313" key="2">
    <source>
        <dbReference type="EMBL" id="KYM84004.1"/>
    </source>
</evidence>